<dbReference type="Pfam" id="PF19263">
    <property type="entry name" value="DUF5906"/>
    <property type="match status" value="1"/>
</dbReference>
<reference evidence="5" key="2">
    <citation type="submission" date="2020-09" db="EMBL/GenBank/DDBJ databases">
        <authorList>
            <person name="Sun Q."/>
            <person name="Ohkuma M."/>
        </authorList>
    </citation>
    <scope>NUCLEOTIDE SEQUENCE</scope>
    <source>
        <strain evidence="5">JCM 17251</strain>
    </source>
</reference>
<feature type="domain" description="SF3 helicase" evidence="4">
    <location>
        <begin position="345"/>
        <end position="499"/>
    </location>
</feature>
<dbReference type="InterPro" id="IPR051620">
    <property type="entry name" value="ORF904-like_C"/>
</dbReference>
<dbReference type="InterPro" id="IPR027417">
    <property type="entry name" value="P-loop_NTPase"/>
</dbReference>
<dbReference type="NCBIfam" id="TIGR01613">
    <property type="entry name" value="primase_Cterm"/>
    <property type="match status" value="1"/>
</dbReference>
<name>A0A917XYU5_9BACI</name>
<evidence type="ECO:0000256" key="3">
    <source>
        <dbReference type="ARBA" id="ARBA00022840"/>
    </source>
</evidence>
<proteinExistence type="predicted"/>
<sequence length="611" mass="70049">MLRFIELDGKVPKHDFKTFSTDHKNYDDAGVILNKDIIVVDFDDYTDIGGLIYSSHPTLKVHTTRGFHLWYKRPTAENIRTPFRNYTDKLTVSGAKVDYKTGTRAHATIKQNGKLRRMENEQYLDNINDLPELPFLLYPSKLRHDIYQMTDGQGRNSALYSHLLSTLEQYSLDGETLNELADFINKYVFAKPLDERELKNTIQSVKNKNPAPTKQKYLDPKDIIMTSEVLVERLDIHLYRGKLFFKQDDHFIYDNNLLLRAIDKLIALKPNQHKQLLDLFQIKSTLQDADDLPVQFANGYVLYDNEVVEVDPGFTPYYLNIDYKEDAYDEHVDNFLNWFTCNRKDLRNVIEEMFGHVLMTKGFPHKSFFFWGESGSNGKSTLIKMLQAFAEGLHTNVPLDKFEDDTSVYSLIGTLLNVADDIDASYLDKSSNFKTIASGDPVMVRPIYQTAIAFSNKATLVFTCNELPVFKDKSGGIKRRMQIIPCDAVVQERDVSIDEKLSSPNAKSYLLKLALAGVERILKNGDLSKSETIEDVTRQYFVESDSVVAFLEEHDMNEKVTSAAYRMYAAYCEEHGLNAVGNTEFGRRLKSAGYGKKRITKDGKRPEVYVK</sequence>
<dbReference type="Proteomes" id="UP000624041">
    <property type="component" value="Unassembled WGS sequence"/>
</dbReference>
<evidence type="ECO:0000313" key="6">
    <source>
        <dbReference type="Proteomes" id="UP000624041"/>
    </source>
</evidence>
<keyword evidence="3" id="KW-0067">ATP-binding</keyword>
<keyword evidence="6" id="KW-1185">Reference proteome</keyword>
<protein>
    <recommendedName>
        <fullName evidence="4">SF3 helicase domain-containing protein</fullName>
    </recommendedName>
</protein>
<dbReference type="AlphaFoldDB" id="A0A917XYU5"/>
<keyword evidence="2" id="KW-0378">Hydrolase</keyword>
<evidence type="ECO:0000256" key="1">
    <source>
        <dbReference type="ARBA" id="ARBA00022741"/>
    </source>
</evidence>
<evidence type="ECO:0000313" key="5">
    <source>
        <dbReference type="EMBL" id="GGN59405.1"/>
    </source>
</evidence>
<dbReference type="PANTHER" id="PTHR35372:SF2">
    <property type="entry name" value="SF3 HELICASE DOMAIN-CONTAINING PROTEIN"/>
    <property type="match status" value="1"/>
</dbReference>
<comment type="caution">
    <text evidence="5">The sequence shown here is derived from an EMBL/GenBank/DDBJ whole genome shotgun (WGS) entry which is preliminary data.</text>
</comment>
<accession>A0A917XYU5</accession>
<dbReference type="GO" id="GO:0005524">
    <property type="term" value="F:ATP binding"/>
    <property type="evidence" value="ECO:0007669"/>
    <property type="project" value="UniProtKB-KW"/>
</dbReference>
<dbReference type="PANTHER" id="PTHR35372">
    <property type="entry name" value="ATP BINDING PROTEIN-RELATED"/>
    <property type="match status" value="1"/>
</dbReference>
<reference evidence="5" key="1">
    <citation type="journal article" date="2014" name="Int. J. Syst. Evol. Microbiol.">
        <title>Complete genome sequence of Corynebacterium casei LMG S-19264T (=DSM 44701T), isolated from a smear-ripened cheese.</title>
        <authorList>
            <consortium name="US DOE Joint Genome Institute (JGI-PGF)"/>
            <person name="Walter F."/>
            <person name="Albersmeier A."/>
            <person name="Kalinowski J."/>
            <person name="Ruckert C."/>
        </authorList>
    </citation>
    <scope>NUCLEOTIDE SEQUENCE</scope>
    <source>
        <strain evidence="5">JCM 17251</strain>
    </source>
</reference>
<dbReference type="GO" id="GO:0016787">
    <property type="term" value="F:hydrolase activity"/>
    <property type="evidence" value="ECO:0007669"/>
    <property type="project" value="UniProtKB-KW"/>
</dbReference>
<keyword evidence="1" id="KW-0547">Nucleotide-binding</keyword>
<evidence type="ECO:0000259" key="4">
    <source>
        <dbReference type="PROSITE" id="PS51206"/>
    </source>
</evidence>
<gene>
    <name evidence="5" type="ORF">GCM10007971_22480</name>
</gene>
<dbReference type="InterPro" id="IPR045455">
    <property type="entry name" value="NrS-1_pol-like_helicase"/>
</dbReference>
<dbReference type="EMBL" id="BMOS01000014">
    <property type="protein sequence ID" value="GGN59405.1"/>
    <property type="molecule type" value="Genomic_DNA"/>
</dbReference>
<dbReference type="RefSeq" id="WP_188857381.1">
    <property type="nucleotide sequence ID" value="NZ_BMOS01000014.1"/>
</dbReference>
<dbReference type="GO" id="GO:0004386">
    <property type="term" value="F:helicase activity"/>
    <property type="evidence" value="ECO:0007669"/>
    <property type="project" value="UniProtKB-KW"/>
</dbReference>
<dbReference type="PROSITE" id="PS51206">
    <property type="entry name" value="SF3_HELICASE_1"/>
    <property type="match status" value="1"/>
</dbReference>
<dbReference type="InterPro" id="IPR014015">
    <property type="entry name" value="Helicase_SF3_DNA-vir"/>
</dbReference>
<dbReference type="Gene3D" id="3.40.50.300">
    <property type="entry name" value="P-loop containing nucleotide triphosphate hydrolases"/>
    <property type="match status" value="1"/>
</dbReference>
<dbReference type="InterPro" id="IPR006500">
    <property type="entry name" value="Helicase_put_C_phage/plasmid"/>
</dbReference>
<dbReference type="SUPFAM" id="SSF52540">
    <property type="entry name" value="P-loop containing nucleoside triphosphate hydrolases"/>
    <property type="match status" value="1"/>
</dbReference>
<evidence type="ECO:0000256" key="2">
    <source>
        <dbReference type="ARBA" id="ARBA00022801"/>
    </source>
</evidence>
<organism evidence="5 6">
    <name type="scientific">Oceanobacillus indicireducens</name>
    <dbReference type="NCBI Taxonomy" id="1004261"/>
    <lineage>
        <taxon>Bacteria</taxon>
        <taxon>Bacillati</taxon>
        <taxon>Bacillota</taxon>
        <taxon>Bacilli</taxon>
        <taxon>Bacillales</taxon>
        <taxon>Bacillaceae</taxon>
        <taxon>Oceanobacillus</taxon>
    </lineage>
</organism>